<dbReference type="InterPro" id="IPR015943">
    <property type="entry name" value="WD40/YVTN_repeat-like_dom_sf"/>
</dbReference>
<dbReference type="Proteomes" id="UP001046870">
    <property type="component" value="Chromosome 23"/>
</dbReference>
<evidence type="ECO:0000256" key="5">
    <source>
        <dbReference type="ARBA" id="ARBA00023054"/>
    </source>
</evidence>
<dbReference type="PANTHER" id="PTHR44019">
    <property type="entry name" value="WD REPEAT-CONTAINING PROTEIN 55"/>
    <property type="match status" value="1"/>
</dbReference>
<feature type="repeat" description="WD" evidence="9">
    <location>
        <begin position="192"/>
        <end position="223"/>
    </location>
</feature>
<dbReference type="EMBL" id="JAFDVH010000023">
    <property type="protein sequence ID" value="KAG7455781.1"/>
    <property type="molecule type" value="Genomic_DNA"/>
</dbReference>
<dbReference type="InterPro" id="IPR019775">
    <property type="entry name" value="WD40_repeat_CS"/>
</dbReference>
<dbReference type="PROSITE" id="PS50294">
    <property type="entry name" value="WD_REPEATS_REGION"/>
    <property type="match status" value="7"/>
</dbReference>
<evidence type="ECO:0000256" key="10">
    <source>
        <dbReference type="SAM" id="MobiDB-lite"/>
    </source>
</evidence>
<dbReference type="FunFam" id="2.130.10.10:FF:000235">
    <property type="entry name" value="POC1 centriolar protein homolog B"/>
    <property type="match status" value="1"/>
</dbReference>
<dbReference type="GO" id="GO:0005814">
    <property type="term" value="C:centriole"/>
    <property type="evidence" value="ECO:0007669"/>
    <property type="project" value="UniProtKB-SubCell"/>
</dbReference>
<keyword evidence="6" id="KW-0206">Cytoskeleton</keyword>
<dbReference type="Gene3D" id="2.130.10.10">
    <property type="entry name" value="YVTN repeat-like/Quinoprotein amine dehydrogenase"/>
    <property type="match status" value="2"/>
</dbReference>
<evidence type="ECO:0000256" key="9">
    <source>
        <dbReference type="PROSITE-ProRule" id="PRU00221"/>
    </source>
</evidence>
<reference evidence="11" key="1">
    <citation type="submission" date="2021-01" db="EMBL/GenBank/DDBJ databases">
        <authorList>
            <person name="Zahm M."/>
            <person name="Roques C."/>
            <person name="Cabau C."/>
            <person name="Klopp C."/>
            <person name="Donnadieu C."/>
            <person name="Jouanno E."/>
            <person name="Lampietro C."/>
            <person name="Louis A."/>
            <person name="Herpin A."/>
            <person name="Echchiki A."/>
            <person name="Berthelot C."/>
            <person name="Parey E."/>
            <person name="Roest-Crollius H."/>
            <person name="Braasch I."/>
            <person name="Postlethwait J."/>
            <person name="Bobe J."/>
            <person name="Montfort J."/>
            <person name="Bouchez O."/>
            <person name="Begum T."/>
            <person name="Mejri S."/>
            <person name="Adams A."/>
            <person name="Chen W.-J."/>
            <person name="Guiguen Y."/>
        </authorList>
    </citation>
    <scope>NUCLEOTIDE SEQUENCE</scope>
    <source>
        <strain evidence="11">YG-15Mar2019-1</strain>
        <tissue evidence="11">Brain</tissue>
    </source>
</reference>
<keyword evidence="5" id="KW-0175">Coiled coil</keyword>
<feature type="region of interest" description="Disordered" evidence="10">
    <location>
        <begin position="373"/>
        <end position="399"/>
    </location>
</feature>
<dbReference type="PANTHER" id="PTHR44019:SF1">
    <property type="entry name" value="POC1 CENTRIOLAR PROTEIN HOMOLOG B"/>
    <property type="match status" value="1"/>
</dbReference>
<dbReference type="PROSITE" id="PS50082">
    <property type="entry name" value="WD_REPEATS_2"/>
    <property type="match status" value="7"/>
</dbReference>
<gene>
    <name evidence="11" type="ORF">MATL_G00244610</name>
</gene>
<comment type="subcellular location">
    <subcellularLocation>
        <location evidence="1">Cytoplasm</location>
        <location evidence="1">Cytoskeleton</location>
        <location evidence="1">Microtubule organizing center</location>
        <location evidence="1">Centrosome</location>
        <location evidence="1">Centriole</location>
    </subcellularLocation>
</comment>
<dbReference type="SMART" id="SM00320">
    <property type="entry name" value="WD40"/>
    <property type="match status" value="7"/>
</dbReference>
<feature type="compositionally biased region" description="Gly residues" evidence="10">
    <location>
        <begin position="381"/>
        <end position="395"/>
    </location>
</feature>
<organism evidence="11 12">
    <name type="scientific">Megalops atlanticus</name>
    <name type="common">Tarpon</name>
    <name type="synonym">Clupea gigantea</name>
    <dbReference type="NCBI Taxonomy" id="7932"/>
    <lineage>
        <taxon>Eukaryota</taxon>
        <taxon>Metazoa</taxon>
        <taxon>Chordata</taxon>
        <taxon>Craniata</taxon>
        <taxon>Vertebrata</taxon>
        <taxon>Euteleostomi</taxon>
        <taxon>Actinopterygii</taxon>
        <taxon>Neopterygii</taxon>
        <taxon>Teleostei</taxon>
        <taxon>Elopiformes</taxon>
        <taxon>Megalopidae</taxon>
        <taxon>Megalops</taxon>
    </lineage>
</organism>
<feature type="repeat" description="WD" evidence="9">
    <location>
        <begin position="224"/>
        <end position="265"/>
    </location>
</feature>
<comment type="caution">
    <text evidence="11">The sequence shown here is derived from an EMBL/GenBank/DDBJ whole genome shotgun (WGS) entry which is preliminary data.</text>
</comment>
<dbReference type="GO" id="GO:0060271">
    <property type="term" value="P:cilium assembly"/>
    <property type="evidence" value="ECO:0007669"/>
    <property type="project" value="UniProtKB-ARBA"/>
</dbReference>
<evidence type="ECO:0000256" key="3">
    <source>
        <dbReference type="ARBA" id="ARBA00022574"/>
    </source>
</evidence>
<dbReference type="SUPFAM" id="SSF50978">
    <property type="entry name" value="WD40 repeat-like"/>
    <property type="match status" value="1"/>
</dbReference>
<dbReference type="InterPro" id="IPR036322">
    <property type="entry name" value="WD40_repeat_dom_sf"/>
</dbReference>
<protein>
    <recommendedName>
        <fullName evidence="8">POC1 centriolar protein homolog B</fullName>
    </recommendedName>
</protein>
<comment type="similarity">
    <text evidence="7">Belongs to the WD repeat POC1 family.</text>
</comment>
<dbReference type="GO" id="GO:0007017">
    <property type="term" value="P:microtubule-based process"/>
    <property type="evidence" value="ECO:0007669"/>
    <property type="project" value="UniProtKB-ARBA"/>
</dbReference>
<dbReference type="PRINTS" id="PR00320">
    <property type="entry name" value="GPROTEINBRPT"/>
</dbReference>
<dbReference type="Pfam" id="PF00400">
    <property type="entry name" value="WD40"/>
    <property type="match status" value="7"/>
</dbReference>
<feature type="repeat" description="WD" evidence="9">
    <location>
        <begin position="98"/>
        <end position="139"/>
    </location>
</feature>
<feature type="repeat" description="WD" evidence="9">
    <location>
        <begin position="56"/>
        <end position="87"/>
    </location>
</feature>
<dbReference type="InterPro" id="IPR050505">
    <property type="entry name" value="WDR55/POC1"/>
</dbReference>
<evidence type="ECO:0000256" key="4">
    <source>
        <dbReference type="ARBA" id="ARBA00022737"/>
    </source>
</evidence>
<evidence type="ECO:0000313" key="12">
    <source>
        <dbReference type="Proteomes" id="UP001046870"/>
    </source>
</evidence>
<dbReference type="PROSITE" id="PS00678">
    <property type="entry name" value="WD_REPEATS_1"/>
    <property type="match status" value="2"/>
</dbReference>
<dbReference type="InterPro" id="IPR020472">
    <property type="entry name" value="WD40_PAC1"/>
</dbReference>
<dbReference type="InterPro" id="IPR001680">
    <property type="entry name" value="WD40_rpt"/>
</dbReference>
<name>A0A9D3SUV1_MEGAT</name>
<evidence type="ECO:0000256" key="2">
    <source>
        <dbReference type="ARBA" id="ARBA00022490"/>
    </source>
</evidence>
<evidence type="ECO:0000256" key="8">
    <source>
        <dbReference type="ARBA" id="ARBA00039724"/>
    </source>
</evidence>
<dbReference type="AlphaFoldDB" id="A0A9D3SUV1"/>
<feature type="repeat" description="WD" evidence="9">
    <location>
        <begin position="266"/>
        <end position="298"/>
    </location>
</feature>
<feature type="region of interest" description="Disordered" evidence="10">
    <location>
        <begin position="535"/>
        <end position="568"/>
    </location>
</feature>
<evidence type="ECO:0000313" key="11">
    <source>
        <dbReference type="EMBL" id="KAG7455781.1"/>
    </source>
</evidence>
<proteinExistence type="inferred from homology"/>
<dbReference type="CDD" id="cd00200">
    <property type="entry name" value="WD40"/>
    <property type="match status" value="1"/>
</dbReference>
<sequence length="568" mass="62555">MASVLEDPSLERHFKGHKDAVTCADFSPNNRQLATGSADTNLMIWSMNPKAKALKFVGHRDAITSVQFSPSGELVVSASKDKTVRLWTPSIRGESTVFKAHIATVRCASFSHDGRMLVTASDDKSVKVWSVHRQRFLYSLNQHTNWVRCARFSPDGRLIASCGDDRMVRLWDTSTRQCINVFTDCGGSATFVDFNSSGTCIASSGADNTLKIWDIRTNRLLQHYHVHRSGINCFSFHPSGNYLISASSDSTVKILDLLEGRLIYTLHGHKGPVLTVAFSRGGDLFASGGSDSQVLLWKTNFDTFNYREVLKKHRRRANPDPPPHLSDIFPRGPHLHTNQSDSIQISPMVADTQSADPHIVEVGQSLFSRMQASGRSHGNEVPGGGARGFSRGGSGQTWAGSVGMQEEEAGSRTFTLEERSGLPDGVTRTLEHIVQQLDVLTQTVSVLEERLCLTEDKLRECLNTQARMVLQWGALPKAAEHRGGVPRFLSLQLRSGSAHRNTGVPLRTRSGSSEKPHKGCGRSHTLYHILLHRHACPQHPPPPRADSTQKSAPSPTVQIQKKVEEGVL</sequence>
<keyword evidence="2" id="KW-0963">Cytoplasm</keyword>
<accession>A0A9D3SUV1</accession>
<keyword evidence="12" id="KW-1185">Reference proteome</keyword>
<evidence type="ECO:0000256" key="7">
    <source>
        <dbReference type="ARBA" id="ARBA00037984"/>
    </source>
</evidence>
<feature type="repeat" description="WD" evidence="9">
    <location>
        <begin position="14"/>
        <end position="48"/>
    </location>
</feature>
<feature type="compositionally biased region" description="Polar residues" evidence="10">
    <location>
        <begin position="546"/>
        <end position="559"/>
    </location>
</feature>
<keyword evidence="3 9" id="KW-0853">WD repeat</keyword>
<dbReference type="GO" id="GO:0036064">
    <property type="term" value="C:ciliary basal body"/>
    <property type="evidence" value="ECO:0007669"/>
    <property type="project" value="TreeGrafter"/>
</dbReference>
<feature type="region of interest" description="Disordered" evidence="10">
    <location>
        <begin position="498"/>
        <end position="520"/>
    </location>
</feature>
<keyword evidence="4" id="KW-0677">Repeat</keyword>
<dbReference type="GO" id="GO:0048871">
    <property type="term" value="P:multicellular organismal-level homeostasis"/>
    <property type="evidence" value="ECO:0007669"/>
    <property type="project" value="UniProtKB-ARBA"/>
</dbReference>
<dbReference type="OrthoDB" id="10264588at2759"/>
<feature type="repeat" description="WD" evidence="9">
    <location>
        <begin position="140"/>
        <end position="181"/>
    </location>
</feature>
<evidence type="ECO:0000256" key="6">
    <source>
        <dbReference type="ARBA" id="ARBA00023212"/>
    </source>
</evidence>
<evidence type="ECO:0000256" key="1">
    <source>
        <dbReference type="ARBA" id="ARBA00004114"/>
    </source>
</evidence>